<feature type="compositionally biased region" description="Pro residues" evidence="1">
    <location>
        <begin position="364"/>
        <end position="378"/>
    </location>
</feature>
<evidence type="ECO:0000313" key="4">
    <source>
        <dbReference type="Proteomes" id="UP001500635"/>
    </source>
</evidence>
<keyword evidence="2" id="KW-1133">Transmembrane helix</keyword>
<dbReference type="Pfam" id="PF10935">
    <property type="entry name" value="DUF2637"/>
    <property type="match status" value="1"/>
</dbReference>
<proteinExistence type="predicted"/>
<dbReference type="Pfam" id="PF13384">
    <property type="entry name" value="HTH_23"/>
    <property type="match status" value="1"/>
</dbReference>
<name>A0ABP8KBZ0_9ACTN</name>
<accession>A0ABP8KBZ0</accession>
<keyword evidence="4" id="KW-1185">Reference proteome</keyword>
<feature type="compositionally biased region" description="Low complexity" evidence="1">
    <location>
        <begin position="384"/>
        <end position="397"/>
    </location>
</feature>
<reference evidence="4" key="1">
    <citation type="journal article" date="2019" name="Int. J. Syst. Evol. Microbiol.">
        <title>The Global Catalogue of Microorganisms (GCM) 10K type strain sequencing project: providing services to taxonomists for standard genome sequencing and annotation.</title>
        <authorList>
            <consortium name="The Broad Institute Genomics Platform"/>
            <consortium name="The Broad Institute Genome Sequencing Center for Infectious Disease"/>
            <person name="Wu L."/>
            <person name="Ma J."/>
        </authorList>
    </citation>
    <scope>NUCLEOTIDE SEQUENCE [LARGE SCALE GENOMIC DNA]</scope>
    <source>
        <strain evidence="4">JCM 17688</strain>
    </source>
</reference>
<evidence type="ECO:0000256" key="1">
    <source>
        <dbReference type="SAM" id="MobiDB-lite"/>
    </source>
</evidence>
<keyword evidence="2" id="KW-0472">Membrane</keyword>
<feature type="transmembrane region" description="Helical" evidence="2">
    <location>
        <begin position="310"/>
        <end position="333"/>
    </location>
</feature>
<feature type="region of interest" description="Disordered" evidence="1">
    <location>
        <begin position="340"/>
        <end position="429"/>
    </location>
</feature>
<dbReference type="RefSeq" id="WP_345000536.1">
    <property type="nucleotide sequence ID" value="NZ_BAABFR010000114.1"/>
</dbReference>
<evidence type="ECO:0000313" key="3">
    <source>
        <dbReference type="EMBL" id="GAA4403908.1"/>
    </source>
</evidence>
<dbReference type="Proteomes" id="UP001500635">
    <property type="component" value="Unassembled WGS sequence"/>
</dbReference>
<feature type="transmembrane region" description="Helical" evidence="2">
    <location>
        <begin position="213"/>
        <end position="236"/>
    </location>
</feature>
<organism evidence="3 4">
    <name type="scientific">Tsukamurella soli</name>
    <dbReference type="NCBI Taxonomy" id="644556"/>
    <lineage>
        <taxon>Bacteria</taxon>
        <taxon>Bacillati</taxon>
        <taxon>Actinomycetota</taxon>
        <taxon>Actinomycetes</taxon>
        <taxon>Mycobacteriales</taxon>
        <taxon>Tsukamurellaceae</taxon>
        <taxon>Tsukamurella</taxon>
    </lineage>
</organism>
<feature type="transmembrane region" description="Helical" evidence="2">
    <location>
        <begin position="168"/>
        <end position="193"/>
    </location>
</feature>
<dbReference type="InterPro" id="IPR021235">
    <property type="entry name" value="DUF2637"/>
</dbReference>
<feature type="transmembrane region" description="Helical" evidence="2">
    <location>
        <begin position="276"/>
        <end position="298"/>
    </location>
</feature>
<sequence>MSAISEVEAHARAAQELAVECSDSTTALAAYAGAIAAAGVTRALTGVRLADALLHVVAGDPLYAVAHRELSLADRRAIGRWVHAEWPRITVAAAGIEAAAEVLREPVTAADRVAAAHRAAGRQLALEHERGAAGVVHCGVIAEVRWRVGEEGDDPISVYRRLLMGDPLAALAADQLGVVASSGLAAWIASVALRECARERPAEHGVGGMSPQAYWRGLLAVSVTTSIALNVAHVLIATGPHRGVAVAVAAVPPGMLFAVTHGLAATADAGVRRAVYRVAVTGAAALALGAFAASYIAIRDLALALAYPRVVAAILPVIVDCAIAVASAMLLAVRPTDVTQADDAGGDPRITAAAQSPVDAPASEPAPTPSSVPTPPVTHPLMQPHHAASAPATCADPTPAPMPAVQAVGDGGAADADGAADAGGDAGDAAPRHAVRARVLALAADGASSRAIAAETGVSASTVLRIVRSASAG</sequence>
<dbReference type="EMBL" id="BAABFR010000114">
    <property type="protein sequence ID" value="GAA4403908.1"/>
    <property type="molecule type" value="Genomic_DNA"/>
</dbReference>
<feature type="compositionally biased region" description="Low complexity" evidence="1">
    <location>
        <begin position="413"/>
        <end position="429"/>
    </location>
</feature>
<evidence type="ECO:0008006" key="5">
    <source>
        <dbReference type="Google" id="ProtNLM"/>
    </source>
</evidence>
<comment type="caution">
    <text evidence="3">The sequence shown here is derived from an EMBL/GenBank/DDBJ whole genome shotgun (WGS) entry which is preliminary data.</text>
</comment>
<evidence type="ECO:0000256" key="2">
    <source>
        <dbReference type="SAM" id="Phobius"/>
    </source>
</evidence>
<gene>
    <name evidence="3" type="ORF">GCM10023147_45880</name>
</gene>
<protein>
    <recommendedName>
        <fullName evidence="5">DUF2637 domain-containing protein</fullName>
    </recommendedName>
</protein>
<feature type="transmembrane region" description="Helical" evidence="2">
    <location>
        <begin position="243"/>
        <end position="264"/>
    </location>
</feature>
<keyword evidence="2" id="KW-0812">Transmembrane</keyword>